<keyword evidence="11" id="KW-1185">Reference proteome</keyword>
<feature type="compositionally biased region" description="Low complexity" evidence="8">
    <location>
        <begin position="161"/>
        <end position="177"/>
    </location>
</feature>
<dbReference type="OrthoDB" id="6077919at2759"/>
<dbReference type="InterPro" id="IPR036236">
    <property type="entry name" value="Znf_C2H2_sf"/>
</dbReference>
<dbReference type="SMART" id="SM00355">
    <property type="entry name" value="ZnF_C2H2"/>
    <property type="match status" value="8"/>
</dbReference>
<dbReference type="SUPFAM" id="SSF57667">
    <property type="entry name" value="beta-beta-alpha zinc fingers"/>
    <property type="match status" value="1"/>
</dbReference>
<dbReference type="GO" id="GO:0000978">
    <property type="term" value="F:RNA polymerase II cis-regulatory region sequence-specific DNA binding"/>
    <property type="evidence" value="ECO:0007669"/>
    <property type="project" value="TreeGrafter"/>
</dbReference>
<protein>
    <recommendedName>
        <fullName evidence="9">C2H2-type domain-containing protein</fullName>
    </recommendedName>
</protein>
<dbReference type="GO" id="GO:0005634">
    <property type="term" value="C:nucleus"/>
    <property type="evidence" value="ECO:0007669"/>
    <property type="project" value="UniProtKB-SubCell"/>
</dbReference>
<evidence type="ECO:0000256" key="6">
    <source>
        <dbReference type="ARBA" id="ARBA00023242"/>
    </source>
</evidence>
<dbReference type="InterPro" id="IPR013087">
    <property type="entry name" value="Znf_C2H2_type"/>
</dbReference>
<dbReference type="InterPro" id="IPR050527">
    <property type="entry name" value="Snail/Krueppel_Znf"/>
</dbReference>
<dbReference type="Pfam" id="PF00096">
    <property type="entry name" value="zf-C2H2"/>
    <property type="match status" value="2"/>
</dbReference>
<dbReference type="PANTHER" id="PTHR24388">
    <property type="entry name" value="ZINC FINGER PROTEIN"/>
    <property type="match status" value="1"/>
</dbReference>
<keyword evidence="3" id="KW-0677">Repeat</keyword>
<evidence type="ECO:0000256" key="3">
    <source>
        <dbReference type="ARBA" id="ARBA00022737"/>
    </source>
</evidence>
<dbReference type="GeneID" id="9228697"/>
<organism evidence="10 11">
    <name type="scientific">Arthroderma otae (strain ATCC MYA-4605 / CBS 113480)</name>
    <name type="common">Microsporum canis</name>
    <dbReference type="NCBI Taxonomy" id="554155"/>
    <lineage>
        <taxon>Eukaryota</taxon>
        <taxon>Fungi</taxon>
        <taxon>Dikarya</taxon>
        <taxon>Ascomycota</taxon>
        <taxon>Pezizomycotina</taxon>
        <taxon>Eurotiomycetes</taxon>
        <taxon>Eurotiomycetidae</taxon>
        <taxon>Onygenales</taxon>
        <taxon>Arthrodermataceae</taxon>
        <taxon>Microsporum</taxon>
    </lineage>
</organism>
<evidence type="ECO:0000256" key="5">
    <source>
        <dbReference type="ARBA" id="ARBA00022833"/>
    </source>
</evidence>
<keyword evidence="5" id="KW-0862">Zinc</keyword>
<dbReference type="Pfam" id="PF12874">
    <property type="entry name" value="zf-met"/>
    <property type="match status" value="1"/>
</dbReference>
<accession>C5FRN7</accession>
<comment type="subcellular location">
    <subcellularLocation>
        <location evidence="1">Nucleus</location>
    </subcellularLocation>
</comment>
<evidence type="ECO:0000256" key="8">
    <source>
        <dbReference type="SAM" id="MobiDB-lite"/>
    </source>
</evidence>
<feature type="domain" description="C2H2-type" evidence="9">
    <location>
        <begin position="299"/>
        <end position="324"/>
    </location>
</feature>
<gene>
    <name evidence="10" type="ORF">MCYG_05359</name>
</gene>
<dbReference type="RefSeq" id="XP_002845490.1">
    <property type="nucleotide sequence ID" value="XM_002845444.1"/>
</dbReference>
<dbReference type="AlphaFoldDB" id="C5FRN7"/>
<dbReference type="OMA" id="NFCSPCN"/>
<keyword evidence="2" id="KW-0479">Metal-binding</keyword>
<feature type="region of interest" description="Disordered" evidence="8">
    <location>
        <begin position="145"/>
        <end position="192"/>
    </location>
</feature>
<evidence type="ECO:0000256" key="2">
    <source>
        <dbReference type="ARBA" id="ARBA00022723"/>
    </source>
</evidence>
<dbReference type="EMBL" id="DS995705">
    <property type="protein sequence ID" value="EEQ32540.1"/>
    <property type="molecule type" value="Genomic_DNA"/>
</dbReference>
<evidence type="ECO:0000313" key="10">
    <source>
        <dbReference type="EMBL" id="EEQ32540.1"/>
    </source>
</evidence>
<proteinExistence type="predicted"/>
<dbReference type="VEuPathDB" id="FungiDB:MCYG_05359"/>
<dbReference type="PROSITE" id="PS50157">
    <property type="entry name" value="ZINC_FINGER_C2H2_2"/>
    <property type="match status" value="1"/>
</dbReference>
<dbReference type="GO" id="GO:0008270">
    <property type="term" value="F:zinc ion binding"/>
    <property type="evidence" value="ECO:0007669"/>
    <property type="project" value="UniProtKB-KW"/>
</dbReference>
<sequence>MASDTAYKTHVCKGNTIICPECHLGFSGWPSLRWHIRYKHSVDEDVQSQEMTKVATKETPLDGDWVGTSNILGHHASSDHFSSVQDGPSDASAWTTTARNIVRPVVGNLLDLDDDEMNDAGGQTKIATDNFKAFVIRRRPAQALLDTKPSRALPEKRGSRRCSTSESMSASSLTQSSGREHLCSPASLTSTPTTGHRIICFQCEAGFDTIIGLQHHQMMEGHNYCSLCCAYFADERFLDKHMKMAHNFRCPTCDIALSSPSELLSHQEETEHSFCGTCCCYFQAESIQRKHNRMYHMRMSCPTCQEVFPTQQELEQHQRATQHSYCGQCDEVLGSQANFEAHVATSHIHKCTARGCLFAAAKLKILKDHQERERHNFCSPCNRAFADALALANHTKSEKHLKRARIEQGEGSQT</sequence>
<dbReference type="eggNOG" id="KOG1721">
    <property type="taxonomic scope" value="Eukaryota"/>
</dbReference>
<dbReference type="Gene3D" id="3.30.160.60">
    <property type="entry name" value="Classic Zinc Finger"/>
    <property type="match status" value="1"/>
</dbReference>
<dbReference type="PROSITE" id="PS00028">
    <property type="entry name" value="ZINC_FINGER_C2H2_1"/>
    <property type="match status" value="5"/>
</dbReference>
<evidence type="ECO:0000259" key="9">
    <source>
        <dbReference type="PROSITE" id="PS50157"/>
    </source>
</evidence>
<keyword evidence="4 7" id="KW-0863">Zinc-finger</keyword>
<dbReference type="PANTHER" id="PTHR24388:SF54">
    <property type="entry name" value="PROTEIN ESCARGOT"/>
    <property type="match status" value="1"/>
</dbReference>
<dbReference type="GO" id="GO:0000981">
    <property type="term" value="F:DNA-binding transcription factor activity, RNA polymerase II-specific"/>
    <property type="evidence" value="ECO:0007669"/>
    <property type="project" value="TreeGrafter"/>
</dbReference>
<dbReference type="Proteomes" id="UP000002035">
    <property type="component" value="Unassembled WGS sequence"/>
</dbReference>
<evidence type="ECO:0000256" key="1">
    <source>
        <dbReference type="ARBA" id="ARBA00004123"/>
    </source>
</evidence>
<dbReference type="HOGENOM" id="CLU_054100_0_0_1"/>
<dbReference type="STRING" id="554155.C5FRN7"/>
<evidence type="ECO:0000256" key="7">
    <source>
        <dbReference type="PROSITE-ProRule" id="PRU00042"/>
    </source>
</evidence>
<reference evidence="11" key="1">
    <citation type="journal article" date="2012" name="MBio">
        <title>Comparative genome analysis of Trichophyton rubrum and related dermatophytes reveals candidate genes involved in infection.</title>
        <authorList>
            <person name="Martinez D.A."/>
            <person name="Oliver B.G."/>
            <person name="Graeser Y."/>
            <person name="Goldberg J.M."/>
            <person name="Li W."/>
            <person name="Martinez-Rossi N.M."/>
            <person name="Monod M."/>
            <person name="Shelest E."/>
            <person name="Barton R.C."/>
            <person name="Birch E."/>
            <person name="Brakhage A.A."/>
            <person name="Chen Z."/>
            <person name="Gurr S.J."/>
            <person name="Heiman D."/>
            <person name="Heitman J."/>
            <person name="Kosti I."/>
            <person name="Rossi A."/>
            <person name="Saif S."/>
            <person name="Samalova M."/>
            <person name="Saunders C.W."/>
            <person name="Shea T."/>
            <person name="Summerbell R.C."/>
            <person name="Xu J."/>
            <person name="Young S."/>
            <person name="Zeng Q."/>
            <person name="Birren B.W."/>
            <person name="Cuomo C.A."/>
            <person name="White T.C."/>
        </authorList>
    </citation>
    <scope>NUCLEOTIDE SEQUENCE [LARGE SCALE GENOMIC DNA]</scope>
    <source>
        <strain evidence="11">ATCC MYA-4605 / CBS 113480</strain>
    </source>
</reference>
<evidence type="ECO:0000313" key="11">
    <source>
        <dbReference type="Proteomes" id="UP000002035"/>
    </source>
</evidence>
<name>C5FRN7_ARTOC</name>
<evidence type="ECO:0000256" key="4">
    <source>
        <dbReference type="ARBA" id="ARBA00022771"/>
    </source>
</evidence>
<keyword evidence="6" id="KW-0539">Nucleus</keyword>